<organism evidence="1 2">
    <name type="scientific">Choristoneura fumiferana</name>
    <name type="common">Spruce budworm moth</name>
    <name type="synonym">Archips fumiferana</name>
    <dbReference type="NCBI Taxonomy" id="7141"/>
    <lineage>
        <taxon>Eukaryota</taxon>
        <taxon>Metazoa</taxon>
        <taxon>Ecdysozoa</taxon>
        <taxon>Arthropoda</taxon>
        <taxon>Hexapoda</taxon>
        <taxon>Insecta</taxon>
        <taxon>Pterygota</taxon>
        <taxon>Neoptera</taxon>
        <taxon>Endopterygota</taxon>
        <taxon>Lepidoptera</taxon>
        <taxon>Glossata</taxon>
        <taxon>Ditrysia</taxon>
        <taxon>Tortricoidea</taxon>
        <taxon>Tortricidae</taxon>
        <taxon>Tortricinae</taxon>
        <taxon>Choristoneura</taxon>
    </lineage>
</organism>
<accession>A0ACC0KK36</accession>
<reference evidence="1 2" key="1">
    <citation type="journal article" date="2022" name="Genome Biol. Evol.">
        <title>The Spruce Budworm Genome: Reconstructing the Evolutionary History of Antifreeze Proteins.</title>
        <authorList>
            <person name="Beliveau C."/>
            <person name="Gagne P."/>
            <person name="Picq S."/>
            <person name="Vernygora O."/>
            <person name="Keeling C.I."/>
            <person name="Pinkney K."/>
            <person name="Doucet D."/>
            <person name="Wen F."/>
            <person name="Johnston J.S."/>
            <person name="Maaroufi H."/>
            <person name="Boyle B."/>
            <person name="Laroche J."/>
            <person name="Dewar K."/>
            <person name="Juretic N."/>
            <person name="Blackburn G."/>
            <person name="Nisole A."/>
            <person name="Brunet B."/>
            <person name="Brandao M."/>
            <person name="Lumley L."/>
            <person name="Duan J."/>
            <person name="Quan G."/>
            <person name="Lucarotti C.J."/>
            <person name="Roe A.D."/>
            <person name="Sperling F.A.H."/>
            <person name="Levesque R.C."/>
            <person name="Cusson M."/>
        </authorList>
    </citation>
    <scope>NUCLEOTIDE SEQUENCE [LARGE SCALE GENOMIC DNA]</scope>
    <source>
        <strain evidence="1">Glfc:IPQL:Cfum</strain>
    </source>
</reference>
<keyword evidence="2" id="KW-1185">Reference proteome</keyword>
<comment type="caution">
    <text evidence="1">The sequence shown here is derived from an EMBL/GenBank/DDBJ whole genome shotgun (WGS) entry which is preliminary data.</text>
</comment>
<proteinExistence type="predicted"/>
<gene>
    <name evidence="1" type="ORF">MSG28_010368</name>
</gene>
<name>A0ACC0KK36_CHOFU</name>
<sequence>MCCNCGHCGGCGCGALCSACASQIVFAFERFAQCCAMTGVITCFLLTYVVTLGIGVGLGYNYCFVDFKANPSQDAKKELPEARFRRLAEPDLMENPVFPEVRAATRKMVTEDYPLMATMVVPVWSRANITMLLQKIRRSKKNITLEILST</sequence>
<evidence type="ECO:0000313" key="2">
    <source>
        <dbReference type="Proteomes" id="UP001064048"/>
    </source>
</evidence>
<protein>
    <submittedName>
        <fullName evidence="1">Uncharacterized protein</fullName>
    </submittedName>
</protein>
<dbReference type="Proteomes" id="UP001064048">
    <property type="component" value="Chromosome 17"/>
</dbReference>
<dbReference type="EMBL" id="CM046117">
    <property type="protein sequence ID" value="KAI8436946.1"/>
    <property type="molecule type" value="Genomic_DNA"/>
</dbReference>
<evidence type="ECO:0000313" key="1">
    <source>
        <dbReference type="EMBL" id="KAI8436946.1"/>
    </source>
</evidence>